<dbReference type="Proteomes" id="UP000324222">
    <property type="component" value="Unassembled WGS sequence"/>
</dbReference>
<protein>
    <recommendedName>
        <fullName evidence="3">DDE Tnp4 domain-containing protein</fullName>
    </recommendedName>
</protein>
<comment type="caution">
    <text evidence="1">The sequence shown here is derived from an EMBL/GenBank/DDBJ whole genome shotgun (WGS) entry which is preliminary data.</text>
</comment>
<dbReference type="OrthoDB" id="6509413at2759"/>
<sequence>MAHLRLSPAMTRSNLMTLSEVLKQDPLCFSSVYESNKTIIMATQQHQDLHLRNTFCCRDNLHKLSDAELIKRYCLDKDGLWFVTNLVMDALSSNTKRRKPLTPKMKGLQKDTSIVEWGMGELKLHFHVLFGKVLISPPVKVCKMVYVCAMLHLCKDRYIHIPIEEAQLDFEEQQHDKNCHHFQLFDKIRVDCIEMNSQSCLKFTWTSCPSAHMAKLLLLLLQLLPLPVQVLSVPMQLFLWPVQLFPQHGLRLF</sequence>
<evidence type="ECO:0000313" key="1">
    <source>
        <dbReference type="EMBL" id="MPC15914.1"/>
    </source>
</evidence>
<dbReference type="EMBL" id="VSRR010000463">
    <property type="protein sequence ID" value="MPC15914.1"/>
    <property type="molecule type" value="Genomic_DNA"/>
</dbReference>
<dbReference type="AlphaFoldDB" id="A0A5B7D4K7"/>
<proteinExistence type="predicted"/>
<reference evidence="1 2" key="1">
    <citation type="submission" date="2019-05" db="EMBL/GenBank/DDBJ databases">
        <title>Another draft genome of Portunus trituberculatus and its Hox gene families provides insights of decapod evolution.</title>
        <authorList>
            <person name="Jeong J.-H."/>
            <person name="Song I."/>
            <person name="Kim S."/>
            <person name="Choi T."/>
            <person name="Kim D."/>
            <person name="Ryu S."/>
            <person name="Kim W."/>
        </authorList>
    </citation>
    <scope>NUCLEOTIDE SEQUENCE [LARGE SCALE GENOMIC DNA]</scope>
    <source>
        <tissue evidence="1">Muscle</tissue>
    </source>
</reference>
<keyword evidence="2" id="KW-1185">Reference proteome</keyword>
<evidence type="ECO:0008006" key="3">
    <source>
        <dbReference type="Google" id="ProtNLM"/>
    </source>
</evidence>
<accession>A0A5B7D4K7</accession>
<evidence type="ECO:0000313" key="2">
    <source>
        <dbReference type="Proteomes" id="UP000324222"/>
    </source>
</evidence>
<name>A0A5B7D4K7_PORTR</name>
<gene>
    <name evidence="1" type="ORF">E2C01_008720</name>
</gene>
<organism evidence="1 2">
    <name type="scientific">Portunus trituberculatus</name>
    <name type="common">Swimming crab</name>
    <name type="synonym">Neptunus trituberculatus</name>
    <dbReference type="NCBI Taxonomy" id="210409"/>
    <lineage>
        <taxon>Eukaryota</taxon>
        <taxon>Metazoa</taxon>
        <taxon>Ecdysozoa</taxon>
        <taxon>Arthropoda</taxon>
        <taxon>Crustacea</taxon>
        <taxon>Multicrustacea</taxon>
        <taxon>Malacostraca</taxon>
        <taxon>Eumalacostraca</taxon>
        <taxon>Eucarida</taxon>
        <taxon>Decapoda</taxon>
        <taxon>Pleocyemata</taxon>
        <taxon>Brachyura</taxon>
        <taxon>Eubrachyura</taxon>
        <taxon>Portunoidea</taxon>
        <taxon>Portunidae</taxon>
        <taxon>Portuninae</taxon>
        <taxon>Portunus</taxon>
    </lineage>
</organism>